<protein>
    <submittedName>
        <fullName evidence="1">Uncharacterized protein</fullName>
    </submittedName>
</protein>
<dbReference type="EMBL" id="VDEP01000038">
    <property type="protein sequence ID" value="KAA1135655.1"/>
    <property type="molecule type" value="Genomic_DNA"/>
</dbReference>
<sequence length="150" mass="16991">MIALQAFSSQVAKMKTPNTILMTTILSGFIYFTAHGAPTTFGFKKVDIPQWAWYQSLLDEQFLDDDMARFGEPRHHGSDPASYTNFPSWGLVFANGNEANKVYITNQGRGPLRYLLRRTGTQHYLDHTIQPHHQHVVHGPAVTILCIKHP</sequence>
<dbReference type="Proteomes" id="UP000325313">
    <property type="component" value="Unassembled WGS sequence"/>
</dbReference>
<evidence type="ECO:0000313" key="3">
    <source>
        <dbReference type="Proteomes" id="UP000324748"/>
    </source>
</evidence>
<comment type="caution">
    <text evidence="1">The sequence shown here is derived from an EMBL/GenBank/DDBJ whole genome shotgun (WGS) entry which is preliminary data.</text>
</comment>
<dbReference type="OrthoDB" id="2508419at2759"/>
<dbReference type="EMBL" id="VSWC01000145">
    <property type="protein sequence ID" value="KAA1076297.1"/>
    <property type="molecule type" value="Genomic_DNA"/>
</dbReference>
<proteinExistence type="predicted"/>
<reference evidence="3 4" key="1">
    <citation type="submission" date="2019-05" db="EMBL/GenBank/DDBJ databases">
        <title>Emergence of the Ug99 lineage of the wheat stem rust pathogen through somatic hybridization.</title>
        <authorList>
            <person name="Li F."/>
            <person name="Upadhyaya N.M."/>
            <person name="Sperschneider J."/>
            <person name="Matny O."/>
            <person name="Nguyen-Phuc H."/>
            <person name="Mago R."/>
            <person name="Raley C."/>
            <person name="Miller M.E."/>
            <person name="Silverstein K.A.T."/>
            <person name="Henningsen E."/>
            <person name="Hirsch C.D."/>
            <person name="Visser B."/>
            <person name="Pretorius Z.A."/>
            <person name="Steffenson B.J."/>
            <person name="Schwessinger B."/>
            <person name="Dodds P.N."/>
            <person name="Figueroa M."/>
        </authorList>
    </citation>
    <scope>NUCLEOTIDE SEQUENCE [LARGE SCALE GENOMIC DNA]</scope>
    <source>
        <strain evidence="1">21-0</strain>
        <strain evidence="2 4">Ug99</strain>
    </source>
</reference>
<evidence type="ECO:0000313" key="4">
    <source>
        <dbReference type="Proteomes" id="UP000325313"/>
    </source>
</evidence>
<evidence type="ECO:0000313" key="1">
    <source>
        <dbReference type="EMBL" id="KAA1076297.1"/>
    </source>
</evidence>
<dbReference type="Proteomes" id="UP000324748">
    <property type="component" value="Unassembled WGS sequence"/>
</dbReference>
<name>A0A5B0MGG0_PUCGR</name>
<organism evidence="1 3">
    <name type="scientific">Puccinia graminis f. sp. tritici</name>
    <dbReference type="NCBI Taxonomy" id="56615"/>
    <lineage>
        <taxon>Eukaryota</taxon>
        <taxon>Fungi</taxon>
        <taxon>Dikarya</taxon>
        <taxon>Basidiomycota</taxon>
        <taxon>Pucciniomycotina</taxon>
        <taxon>Pucciniomycetes</taxon>
        <taxon>Pucciniales</taxon>
        <taxon>Pucciniaceae</taxon>
        <taxon>Puccinia</taxon>
    </lineage>
</organism>
<keyword evidence="3" id="KW-1185">Reference proteome</keyword>
<gene>
    <name evidence="1" type="ORF">PGT21_001701</name>
    <name evidence="2" type="ORF">PGTUg99_028788</name>
</gene>
<evidence type="ECO:0000313" key="2">
    <source>
        <dbReference type="EMBL" id="KAA1135655.1"/>
    </source>
</evidence>
<accession>A0A5B0MGG0</accession>
<dbReference type="AlphaFoldDB" id="A0A5B0MGG0"/>